<evidence type="ECO:0000256" key="2">
    <source>
        <dbReference type="ARBA" id="ARBA00023002"/>
    </source>
</evidence>
<evidence type="ECO:0000313" key="7">
    <source>
        <dbReference type="Proteomes" id="UP000570493"/>
    </source>
</evidence>
<reference evidence="6" key="1">
    <citation type="submission" date="2020-04" db="EMBL/GenBank/DDBJ databases">
        <title>Genome Sequencing for Pseudoaltermonas arctica.</title>
        <authorList>
            <person name="Elkins N.S."/>
        </authorList>
    </citation>
    <scope>NUCLEOTIDE SEQUENCE [LARGE SCALE GENOMIC DNA]</scope>
    <source>
        <strain evidence="6">NEC-BIFX-2020_0012</strain>
    </source>
</reference>
<gene>
    <name evidence="6" type="ORF">HHO47_18270</name>
</gene>
<evidence type="ECO:0000256" key="1">
    <source>
        <dbReference type="ARBA" id="ARBA00009986"/>
    </source>
</evidence>
<dbReference type="InterPro" id="IPR016160">
    <property type="entry name" value="Ald_DH_CS_CYS"/>
</dbReference>
<dbReference type="RefSeq" id="WP_169021589.1">
    <property type="nucleotide sequence ID" value="NZ_JABBMT010000051.1"/>
</dbReference>
<feature type="domain" description="Aldehyde dehydrogenase" evidence="5">
    <location>
        <begin position="12"/>
        <end position="467"/>
    </location>
</feature>
<dbReference type="FunFam" id="3.40.605.10:FF:000007">
    <property type="entry name" value="NAD/NADP-dependent betaine aldehyde dehydrogenase"/>
    <property type="match status" value="1"/>
</dbReference>
<organism evidence="6 7">
    <name type="scientific">Pseudoalteromonas arctica</name>
    <dbReference type="NCBI Taxonomy" id="394751"/>
    <lineage>
        <taxon>Bacteria</taxon>
        <taxon>Pseudomonadati</taxon>
        <taxon>Pseudomonadota</taxon>
        <taxon>Gammaproteobacteria</taxon>
        <taxon>Alteromonadales</taxon>
        <taxon>Pseudoalteromonadaceae</taxon>
        <taxon>Pseudoalteromonas</taxon>
    </lineage>
</organism>
<dbReference type="InterPro" id="IPR016162">
    <property type="entry name" value="Ald_DH_N"/>
</dbReference>
<name>A0A7Y0DW39_9GAMM</name>
<comment type="caution">
    <text evidence="6">The sequence shown here is derived from an EMBL/GenBank/DDBJ whole genome shotgun (WGS) entry which is preliminary data.</text>
</comment>
<evidence type="ECO:0000313" key="6">
    <source>
        <dbReference type="EMBL" id="NMM42694.1"/>
    </source>
</evidence>
<accession>A0A7Y0DW39</accession>
<dbReference type="PROSITE" id="PS00687">
    <property type="entry name" value="ALDEHYDE_DEHYDR_GLU"/>
    <property type="match status" value="1"/>
</dbReference>
<dbReference type="AlphaFoldDB" id="A0A7Y0DW39"/>
<dbReference type="InterPro" id="IPR029510">
    <property type="entry name" value="Ald_DH_CS_GLU"/>
</dbReference>
<dbReference type="GO" id="GO:0016620">
    <property type="term" value="F:oxidoreductase activity, acting on the aldehyde or oxo group of donors, NAD or NADP as acceptor"/>
    <property type="evidence" value="ECO:0007669"/>
    <property type="project" value="InterPro"/>
</dbReference>
<dbReference type="Gene3D" id="3.40.309.10">
    <property type="entry name" value="Aldehyde Dehydrogenase, Chain A, domain 2"/>
    <property type="match status" value="1"/>
</dbReference>
<dbReference type="Proteomes" id="UP000570493">
    <property type="component" value="Unassembled WGS sequence"/>
</dbReference>
<evidence type="ECO:0000259" key="5">
    <source>
        <dbReference type="Pfam" id="PF00171"/>
    </source>
</evidence>
<dbReference type="InterPro" id="IPR016161">
    <property type="entry name" value="Ald_DH/histidinol_DH"/>
</dbReference>
<dbReference type="PANTHER" id="PTHR11699">
    <property type="entry name" value="ALDEHYDE DEHYDROGENASE-RELATED"/>
    <property type="match status" value="1"/>
</dbReference>
<protein>
    <submittedName>
        <fullName evidence="6">Aldehyde dehydrogenase family protein</fullName>
    </submittedName>
</protein>
<dbReference type="InterPro" id="IPR016163">
    <property type="entry name" value="Ald_DH_C"/>
</dbReference>
<dbReference type="PROSITE" id="PS00070">
    <property type="entry name" value="ALDEHYDE_DEHYDR_CYS"/>
    <property type="match status" value="1"/>
</dbReference>
<evidence type="ECO:0000256" key="4">
    <source>
        <dbReference type="RuleBase" id="RU003345"/>
    </source>
</evidence>
<keyword evidence="7" id="KW-1185">Reference proteome</keyword>
<dbReference type="EMBL" id="JABBMT010000051">
    <property type="protein sequence ID" value="NMM42694.1"/>
    <property type="molecule type" value="Genomic_DNA"/>
</dbReference>
<feature type="active site" evidence="3">
    <location>
        <position position="247"/>
    </location>
</feature>
<dbReference type="Gene3D" id="3.40.605.10">
    <property type="entry name" value="Aldehyde Dehydrogenase, Chain A, domain 1"/>
    <property type="match status" value="1"/>
</dbReference>
<dbReference type="Pfam" id="PF00171">
    <property type="entry name" value="Aldedh"/>
    <property type="match status" value="1"/>
</dbReference>
<dbReference type="SUPFAM" id="SSF53720">
    <property type="entry name" value="ALDH-like"/>
    <property type="match status" value="1"/>
</dbReference>
<keyword evidence="2 4" id="KW-0560">Oxidoreductase</keyword>
<proteinExistence type="inferred from homology"/>
<dbReference type="InterPro" id="IPR015590">
    <property type="entry name" value="Aldehyde_DH_dom"/>
</dbReference>
<evidence type="ECO:0000256" key="3">
    <source>
        <dbReference type="PROSITE-ProRule" id="PRU10007"/>
    </source>
</evidence>
<comment type="similarity">
    <text evidence="1 4">Belongs to the aldehyde dehydrogenase family.</text>
</comment>
<sequence length="472" mass="50393">MKHYLNYIDGQWVDAEQYLTVINPATAMAYATIASATIKDADNAMQAASLCVQGGELSQVRPAIRTTWMLNAAQAIRDIADEGALVLCRENGKSIIDAKDEFLEAARYFEYYGGMADKLEGTSIPLGKNYIDFTQYVPMGVSVQIVPWNFPVSICARSLAPALASGNAVVIKSPEISPVGMVYLIKALQKAGFPKGAVNLLCGKGSTVGSHLVSHKEVDQIVFTGSVPTGQRILKDAAARATPSVMELGGKSAAIVLNDADIHKVINSVRAGIFFNAGQVCSAMSRLLIHQSRYQEIKNAVVAMAQSLVIGSGEHQVDLTPVVSKEQQTSVLAMIEQAKQEGANILTGGFAPDLPGYFVAPTVIEATADMSIAQQEVFGPVLVMMPFEDEQHAVDIANGTEFGLVAGVFGEGLNPTLQIAQQLRGGQVFINEWFAGGIETPFGGVGLSGFGREKGQEAIYSYVQTRNIAVRL</sequence>